<evidence type="ECO:0000256" key="3">
    <source>
        <dbReference type="ARBA" id="ARBA00022603"/>
    </source>
</evidence>
<reference evidence="9 10" key="1">
    <citation type="submission" date="2016-08" db="EMBL/GenBank/DDBJ databases">
        <title>Hymenobacter coccineus sp. nov., Hymenobacter lapidarius sp. nov. and Hymenobacter glacialis sp. nov., isolated from Antarctic soil.</title>
        <authorList>
            <person name="Sedlacek I."/>
            <person name="Kralova S."/>
            <person name="Kyrova K."/>
            <person name="Maslanova I."/>
            <person name="Stankova E."/>
            <person name="Vrbovska V."/>
            <person name="Nemec M."/>
            <person name="Bartak M."/>
            <person name="Svec P."/>
            <person name="Busse H.-J."/>
            <person name="Pantucek R."/>
        </authorList>
    </citation>
    <scope>NUCLEOTIDE SEQUENCE [LARGE SCALE GENOMIC DNA]</scope>
    <source>
        <strain evidence="9 10">CCM 8649</strain>
    </source>
</reference>
<gene>
    <name evidence="9" type="ORF">BEN49_20365</name>
</gene>
<dbReference type="PANTHER" id="PTHR45790:SF3">
    <property type="entry name" value="S-ADENOSYL-L-METHIONINE-DEPENDENT UROPORPHYRINOGEN III METHYLTRANSFERASE, CHLOROPLASTIC"/>
    <property type="match status" value="1"/>
</dbReference>
<dbReference type="Pfam" id="PF00590">
    <property type="entry name" value="TP_methylase"/>
    <property type="match status" value="1"/>
</dbReference>
<keyword evidence="10" id="KW-1185">Reference proteome</keyword>
<dbReference type="PROSITE" id="PS00839">
    <property type="entry name" value="SUMT_1"/>
    <property type="match status" value="1"/>
</dbReference>
<evidence type="ECO:0000259" key="8">
    <source>
        <dbReference type="Pfam" id="PF00590"/>
    </source>
</evidence>
<accession>A0A1G1TK92</accession>
<dbReference type="Gene3D" id="3.30.950.10">
    <property type="entry name" value="Methyltransferase, Cobalt-precorrin-4 Transmethylase, Domain 2"/>
    <property type="match status" value="1"/>
</dbReference>
<evidence type="ECO:0000256" key="1">
    <source>
        <dbReference type="ARBA" id="ARBA00005879"/>
    </source>
</evidence>
<dbReference type="InterPro" id="IPR000878">
    <property type="entry name" value="4pyrrol_Mease"/>
</dbReference>
<keyword evidence="4" id="KW-0808">Transferase</keyword>
<dbReference type="NCBIfam" id="NF004790">
    <property type="entry name" value="PRK06136.1"/>
    <property type="match status" value="1"/>
</dbReference>
<dbReference type="NCBIfam" id="TIGR01469">
    <property type="entry name" value="cobA_cysG_Cterm"/>
    <property type="match status" value="1"/>
</dbReference>
<dbReference type="InterPro" id="IPR014776">
    <property type="entry name" value="4pyrrole_Mease_sub2"/>
</dbReference>
<comment type="caution">
    <text evidence="9">The sequence shown here is derived from an EMBL/GenBank/DDBJ whole genome shotgun (WGS) entry which is preliminary data.</text>
</comment>
<proteinExistence type="inferred from homology"/>
<comment type="similarity">
    <text evidence="1">Belongs to the precorrin methyltransferase family.</text>
</comment>
<evidence type="ECO:0000256" key="2">
    <source>
        <dbReference type="ARBA" id="ARBA00012162"/>
    </source>
</evidence>
<name>A0A1G1TK92_9BACT</name>
<feature type="domain" description="Tetrapyrrole methylase" evidence="8">
    <location>
        <begin position="10"/>
        <end position="220"/>
    </location>
</feature>
<dbReference type="EMBL" id="MDZA01000072">
    <property type="protein sequence ID" value="OGX91290.1"/>
    <property type="molecule type" value="Genomic_DNA"/>
</dbReference>
<dbReference type="InterPro" id="IPR006366">
    <property type="entry name" value="CobA/CysG_C"/>
</dbReference>
<evidence type="ECO:0000256" key="7">
    <source>
        <dbReference type="ARBA" id="ARBA00025705"/>
    </source>
</evidence>
<keyword evidence="6" id="KW-0627">Porphyrin biosynthesis</keyword>
<sequence length="271" mass="28076">MANSPLFVPRLTVVGAGPGDPELLTLKGARVLAAADVVLYDALANEDLLAHARTGAHLLFVGKRRGAMAYTQLGINELIVQQAFRHGHVVRLKGGDPFVFGRGREEMLYAEAHGLATEYVPGISSAVAAAGSLGIPATHRGLSEGFRVLTATTADEQLSGALLEAAQSPRTTTIILMGMSRLAEIMALFGRYGGADVPAAVVQNGTLPTARAVTGTVATIAERARRAGLGAPAVIVLGEVVRLAKLPAQGATENPALPGLLHELLPYAKVA</sequence>
<dbReference type="OrthoDB" id="9815856at2"/>
<dbReference type="EC" id="2.1.1.107" evidence="2"/>
<evidence type="ECO:0000256" key="6">
    <source>
        <dbReference type="ARBA" id="ARBA00023244"/>
    </source>
</evidence>
<dbReference type="InterPro" id="IPR014777">
    <property type="entry name" value="4pyrrole_Mease_sub1"/>
</dbReference>
<dbReference type="GO" id="GO:0032259">
    <property type="term" value="P:methylation"/>
    <property type="evidence" value="ECO:0007669"/>
    <property type="project" value="UniProtKB-KW"/>
</dbReference>
<evidence type="ECO:0000313" key="9">
    <source>
        <dbReference type="EMBL" id="OGX91290.1"/>
    </source>
</evidence>
<evidence type="ECO:0000256" key="4">
    <source>
        <dbReference type="ARBA" id="ARBA00022679"/>
    </source>
</evidence>
<protein>
    <recommendedName>
        <fullName evidence="2">uroporphyrinogen-III C-methyltransferase</fullName>
        <ecNumber evidence="2">2.1.1.107</ecNumber>
    </recommendedName>
</protein>
<dbReference type="RefSeq" id="WP_070741973.1">
    <property type="nucleotide sequence ID" value="NZ_MDZA01000072.1"/>
</dbReference>
<comment type="pathway">
    <text evidence="7">Porphyrin-containing compound metabolism; siroheme biosynthesis; precorrin-2 from uroporphyrinogen III: step 1/1.</text>
</comment>
<dbReference type="PANTHER" id="PTHR45790">
    <property type="entry name" value="SIROHEME SYNTHASE-RELATED"/>
    <property type="match status" value="1"/>
</dbReference>
<evidence type="ECO:0000313" key="10">
    <source>
        <dbReference type="Proteomes" id="UP000177506"/>
    </source>
</evidence>
<keyword evidence="5" id="KW-0949">S-adenosyl-L-methionine</keyword>
<dbReference type="Gene3D" id="3.40.1010.10">
    <property type="entry name" value="Cobalt-precorrin-4 Transmethylase, Domain 1"/>
    <property type="match status" value="1"/>
</dbReference>
<dbReference type="InterPro" id="IPR003043">
    <property type="entry name" value="Uropor_MeTrfase_CS"/>
</dbReference>
<keyword evidence="3" id="KW-0489">Methyltransferase</keyword>
<evidence type="ECO:0000256" key="5">
    <source>
        <dbReference type="ARBA" id="ARBA00022691"/>
    </source>
</evidence>
<organism evidence="9 10">
    <name type="scientific">Hymenobacter coccineus</name>
    <dbReference type="NCBI Taxonomy" id="1908235"/>
    <lineage>
        <taxon>Bacteria</taxon>
        <taxon>Pseudomonadati</taxon>
        <taxon>Bacteroidota</taxon>
        <taxon>Cytophagia</taxon>
        <taxon>Cytophagales</taxon>
        <taxon>Hymenobacteraceae</taxon>
        <taxon>Hymenobacter</taxon>
    </lineage>
</organism>
<dbReference type="GO" id="GO:0019354">
    <property type="term" value="P:siroheme biosynthetic process"/>
    <property type="evidence" value="ECO:0007669"/>
    <property type="project" value="InterPro"/>
</dbReference>
<dbReference type="FunFam" id="3.40.1010.10:FF:000001">
    <property type="entry name" value="Siroheme synthase"/>
    <property type="match status" value="1"/>
</dbReference>
<dbReference type="Proteomes" id="UP000177506">
    <property type="component" value="Unassembled WGS sequence"/>
</dbReference>
<dbReference type="InterPro" id="IPR035996">
    <property type="entry name" value="4pyrrol_Methylase_sf"/>
</dbReference>
<dbReference type="InterPro" id="IPR050161">
    <property type="entry name" value="Siro_Cobalamin_biosynth"/>
</dbReference>
<dbReference type="GO" id="GO:0004851">
    <property type="term" value="F:uroporphyrin-III C-methyltransferase activity"/>
    <property type="evidence" value="ECO:0007669"/>
    <property type="project" value="UniProtKB-EC"/>
</dbReference>
<dbReference type="AlphaFoldDB" id="A0A1G1TK92"/>
<dbReference type="SUPFAM" id="SSF53790">
    <property type="entry name" value="Tetrapyrrole methylase"/>
    <property type="match status" value="1"/>
</dbReference>
<dbReference type="CDD" id="cd11642">
    <property type="entry name" value="SUMT"/>
    <property type="match status" value="1"/>
</dbReference>